<feature type="compositionally biased region" description="Basic and acidic residues" evidence="2">
    <location>
        <begin position="48"/>
        <end position="57"/>
    </location>
</feature>
<evidence type="ECO:0000256" key="2">
    <source>
        <dbReference type="SAM" id="MobiDB-lite"/>
    </source>
</evidence>
<feature type="region of interest" description="Disordered" evidence="2">
    <location>
        <begin position="48"/>
        <end position="107"/>
    </location>
</feature>
<evidence type="ECO:0000313" key="3">
    <source>
        <dbReference type="EMBL" id="GGU92786.1"/>
    </source>
</evidence>
<dbReference type="InterPro" id="IPR021458">
    <property type="entry name" value="Rv0495c"/>
</dbReference>
<gene>
    <name evidence="3" type="ORF">GCM10010211_69430</name>
</gene>
<name>A0ABQ2VK25_9ACTN</name>
<comment type="caution">
    <text evidence="3">The sequence shown here is derived from an EMBL/GenBank/DDBJ whole genome shotgun (WGS) entry which is preliminary data.</text>
</comment>
<proteinExistence type="inferred from homology"/>
<accession>A0ABQ2VK25</accession>
<protein>
    <recommendedName>
        <fullName evidence="5">DUF3109 family protein</fullName>
    </recommendedName>
</protein>
<feature type="compositionally biased region" description="Basic and acidic residues" evidence="2">
    <location>
        <begin position="351"/>
        <end position="364"/>
    </location>
</feature>
<evidence type="ECO:0000313" key="4">
    <source>
        <dbReference type="Proteomes" id="UP000654471"/>
    </source>
</evidence>
<evidence type="ECO:0000256" key="1">
    <source>
        <dbReference type="ARBA" id="ARBA00093770"/>
    </source>
</evidence>
<reference evidence="4" key="1">
    <citation type="journal article" date="2019" name="Int. J. Syst. Evol. Microbiol.">
        <title>The Global Catalogue of Microorganisms (GCM) 10K type strain sequencing project: providing services to taxonomists for standard genome sequencing and annotation.</title>
        <authorList>
            <consortium name="The Broad Institute Genomics Platform"/>
            <consortium name="The Broad Institute Genome Sequencing Center for Infectious Disease"/>
            <person name="Wu L."/>
            <person name="Ma J."/>
        </authorList>
    </citation>
    <scope>NUCLEOTIDE SEQUENCE [LARGE SCALE GENOMIC DNA]</scope>
    <source>
        <strain evidence="4">JCM 3399</strain>
    </source>
</reference>
<comment type="similarity">
    <text evidence="1">Belongs to the Rv0495c family.</text>
</comment>
<organism evidence="3 4">
    <name type="scientific">Streptomyces albospinus</name>
    <dbReference type="NCBI Taxonomy" id="285515"/>
    <lineage>
        <taxon>Bacteria</taxon>
        <taxon>Bacillati</taxon>
        <taxon>Actinomycetota</taxon>
        <taxon>Actinomycetes</taxon>
        <taxon>Kitasatosporales</taxon>
        <taxon>Streptomycetaceae</taxon>
        <taxon>Streptomyces</taxon>
    </lineage>
</organism>
<dbReference type="EMBL" id="BMRP01000041">
    <property type="protein sequence ID" value="GGU92786.1"/>
    <property type="molecule type" value="Genomic_DNA"/>
</dbReference>
<dbReference type="Proteomes" id="UP000654471">
    <property type="component" value="Unassembled WGS sequence"/>
</dbReference>
<feature type="region of interest" description="Disordered" evidence="2">
    <location>
        <begin position="344"/>
        <end position="364"/>
    </location>
</feature>
<evidence type="ECO:0008006" key="5">
    <source>
        <dbReference type="Google" id="ProtNLM"/>
    </source>
</evidence>
<sequence length="364" mass="40326">MHTGVTYGAAVVEQLGKAQFRLVRVGGQRARARVRVHHQEMDRIRTHVEDTESHEVKPTAAAGDTCGPPYAGPVAKTKQAKNQKALKKEEKRRAQAAAAARSGDGAPADEVGLDFARAWVTFPDPGDDEQLFRCDLTWLTSRWTCIFGSGCQGIQAGRADDGCCTLGAHFSDEEDEERVAQHVARLTPELWQFHDVGSRTGWTEEDEDGERQTRRWQGSCIFQNRPGFPAGAGCSLHILALREGREPLETKPDVCWQLPVRRTYDWIDRPDDTQILQVTIGEYDRRGWGPGGHDLHWWCTSATSAHGAGEPVYVSYKPELTELMGKKGYAKLAELCEERLAATLPMAPHPADPKPAREAKPPKG</sequence>
<dbReference type="Pfam" id="PF11307">
    <property type="entry name" value="DUF3109"/>
    <property type="match status" value="1"/>
</dbReference>
<keyword evidence="4" id="KW-1185">Reference proteome</keyword>